<keyword evidence="8" id="KW-1185">Reference proteome</keyword>
<evidence type="ECO:0000256" key="2">
    <source>
        <dbReference type="ARBA" id="ARBA00022692"/>
    </source>
</evidence>
<dbReference type="Proteomes" id="UP000286482">
    <property type="component" value="Unassembled WGS sequence"/>
</dbReference>
<feature type="domain" description="NnrU" evidence="6">
    <location>
        <begin position="4"/>
        <end position="182"/>
    </location>
</feature>
<gene>
    <name evidence="7" type="ORF">DBZ36_14255</name>
</gene>
<dbReference type="GO" id="GO:0016020">
    <property type="term" value="C:membrane"/>
    <property type="evidence" value="ECO:0007669"/>
    <property type="project" value="UniProtKB-SubCell"/>
</dbReference>
<feature type="transmembrane region" description="Helical" evidence="5">
    <location>
        <begin position="97"/>
        <end position="115"/>
    </location>
</feature>
<name>A0A420E8A8_9ALTE</name>
<feature type="transmembrane region" description="Helical" evidence="5">
    <location>
        <begin position="159"/>
        <end position="184"/>
    </location>
</feature>
<feature type="transmembrane region" description="Helical" evidence="5">
    <location>
        <begin position="35"/>
        <end position="53"/>
    </location>
</feature>
<feature type="transmembrane region" description="Helical" evidence="5">
    <location>
        <begin position="121"/>
        <end position="139"/>
    </location>
</feature>
<evidence type="ECO:0000256" key="4">
    <source>
        <dbReference type="ARBA" id="ARBA00023136"/>
    </source>
</evidence>
<dbReference type="OrthoDB" id="5293641at2"/>
<proteinExistence type="predicted"/>
<dbReference type="RefSeq" id="WP_120355634.1">
    <property type="nucleotide sequence ID" value="NZ_RAQO01000008.1"/>
</dbReference>
<comment type="subcellular location">
    <subcellularLocation>
        <location evidence="1">Membrane</location>
        <topology evidence="1">Multi-pass membrane protein</topology>
    </subcellularLocation>
</comment>
<organism evidence="7 8">
    <name type="scientific">Alginatibacterium sediminis</name>
    <dbReference type="NCBI Taxonomy" id="2164068"/>
    <lineage>
        <taxon>Bacteria</taxon>
        <taxon>Pseudomonadati</taxon>
        <taxon>Pseudomonadota</taxon>
        <taxon>Gammaproteobacteria</taxon>
        <taxon>Alteromonadales</taxon>
        <taxon>Alteromonadaceae</taxon>
        <taxon>Alginatibacterium</taxon>
    </lineage>
</organism>
<feature type="transmembrane region" description="Helical" evidence="5">
    <location>
        <begin position="6"/>
        <end position="23"/>
    </location>
</feature>
<dbReference type="AlphaFoldDB" id="A0A420E8A8"/>
<evidence type="ECO:0000313" key="8">
    <source>
        <dbReference type="Proteomes" id="UP000286482"/>
    </source>
</evidence>
<sequence length="185" mass="20657">MLSLSLGLILFLGVHCLALFPKYRQSLRDKYGLNRYKGIYSLLSLFGFILIVYGKSNAEFVHVWAALPNLRHVTYLLVWIGLILLVSAHLKGHLRAMLGHPMMLGTLIWAIAHLLVNGDLASLMLFGGFGLFSLVYLVFQKFSRSQPTSFNPKLSYDALALVVGTLVFGLVFRFHGTLFSVPLIS</sequence>
<protein>
    <recommendedName>
        <fullName evidence="6">NnrU domain-containing protein</fullName>
    </recommendedName>
</protein>
<feature type="transmembrane region" description="Helical" evidence="5">
    <location>
        <begin position="73"/>
        <end position="90"/>
    </location>
</feature>
<keyword evidence="3 5" id="KW-1133">Transmembrane helix</keyword>
<dbReference type="EMBL" id="RAQO01000008">
    <property type="protein sequence ID" value="RKF15548.1"/>
    <property type="molecule type" value="Genomic_DNA"/>
</dbReference>
<accession>A0A420E8A8</accession>
<dbReference type="InterPro" id="IPR009915">
    <property type="entry name" value="NnrU_dom"/>
</dbReference>
<evidence type="ECO:0000259" key="6">
    <source>
        <dbReference type="Pfam" id="PF07298"/>
    </source>
</evidence>
<dbReference type="Pfam" id="PF07298">
    <property type="entry name" value="NnrU"/>
    <property type="match status" value="1"/>
</dbReference>
<evidence type="ECO:0000256" key="5">
    <source>
        <dbReference type="SAM" id="Phobius"/>
    </source>
</evidence>
<evidence type="ECO:0000313" key="7">
    <source>
        <dbReference type="EMBL" id="RKF15548.1"/>
    </source>
</evidence>
<evidence type="ECO:0000256" key="3">
    <source>
        <dbReference type="ARBA" id="ARBA00022989"/>
    </source>
</evidence>
<comment type="caution">
    <text evidence="7">The sequence shown here is derived from an EMBL/GenBank/DDBJ whole genome shotgun (WGS) entry which is preliminary data.</text>
</comment>
<evidence type="ECO:0000256" key="1">
    <source>
        <dbReference type="ARBA" id="ARBA00004141"/>
    </source>
</evidence>
<keyword evidence="2 5" id="KW-0812">Transmembrane</keyword>
<keyword evidence="4 5" id="KW-0472">Membrane</keyword>
<reference evidence="7 8" key="1">
    <citation type="submission" date="2018-09" db="EMBL/GenBank/DDBJ databases">
        <authorList>
            <person name="Wang Z."/>
        </authorList>
    </citation>
    <scope>NUCLEOTIDE SEQUENCE [LARGE SCALE GENOMIC DNA]</scope>
    <source>
        <strain evidence="7 8">ALS 81</strain>
    </source>
</reference>